<dbReference type="InterPro" id="IPR029063">
    <property type="entry name" value="SAM-dependent_MTases_sf"/>
</dbReference>
<organism evidence="3">
    <name type="scientific">freshwater metagenome</name>
    <dbReference type="NCBI Taxonomy" id="449393"/>
    <lineage>
        <taxon>unclassified sequences</taxon>
        <taxon>metagenomes</taxon>
        <taxon>ecological metagenomes</taxon>
    </lineage>
</organism>
<dbReference type="Gene3D" id="3.40.50.150">
    <property type="entry name" value="Vaccinia Virus protein VP39"/>
    <property type="match status" value="1"/>
</dbReference>
<accession>A0A6J7II24</accession>
<dbReference type="GO" id="GO:0008276">
    <property type="term" value="F:protein methyltransferase activity"/>
    <property type="evidence" value="ECO:0007669"/>
    <property type="project" value="TreeGrafter"/>
</dbReference>
<evidence type="ECO:0000256" key="2">
    <source>
        <dbReference type="ARBA" id="ARBA00022679"/>
    </source>
</evidence>
<name>A0A6J7II24_9ZZZZ</name>
<protein>
    <submittedName>
        <fullName evidence="3">Unannotated protein</fullName>
    </submittedName>
</protein>
<dbReference type="PANTHER" id="PTHR43648:SF1">
    <property type="entry name" value="ELECTRON TRANSFER FLAVOPROTEIN BETA SUBUNIT LYSINE METHYLTRANSFERASE"/>
    <property type="match status" value="1"/>
</dbReference>
<sequence>MIRLALRVHRADAELVLAELLELAPSGVEERELPGDVVEYAVYGAPGELPALPDLQAVAGNALVEITTEEIADDWHERWKAFHRPVAIPAVRPGGPGLRVRPPWEPPLDDGMEDLVIDPGRAFGTGAHDTTRLCLELLLGIEPGGPVADIGCGSGVLGIAAARLGFGPVFGLDHEQESVDATRQNAAVNGVEMDSLRFDLLLDGTAPAAPTVLANLVRPLLLAVARTGFRDGLVPETLIASGLLAHEADEIADAFSTAMGLREARRVHGGEWAALLLVR</sequence>
<proteinExistence type="predicted"/>
<keyword evidence="1" id="KW-0489">Methyltransferase</keyword>
<dbReference type="EMBL" id="CAFBMX010000005">
    <property type="protein sequence ID" value="CAB4930838.1"/>
    <property type="molecule type" value="Genomic_DNA"/>
</dbReference>
<dbReference type="Pfam" id="PF06325">
    <property type="entry name" value="PrmA"/>
    <property type="match status" value="1"/>
</dbReference>
<gene>
    <name evidence="3" type="ORF">UFOPK3674_01137</name>
</gene>
<evidence type="ECO:0000313" key="3">
    <source>
        <dbReference type="EMBL" id="CAB4930838.1"/>
    </source>
</evidence>
<dbReference type="SUPFAM" id="SSF53335">
    <property type="entry name" value="S-adenosyl-L-methionine-dependent methyltransferases"/>
    <property type="match status" value="1"/>
</dbReference>
<reference evidence="3" key="1">
    <citation type="submission" date="2020-05" db="EMBL/GenBank/DDBJ databases">
        <authorList>
            <person name="Chiriac C."/>
            <person name="Salcher M."/>
            <person name="Ghai R."/>
            <person name="Kavagutti S V."/>
        </authorList>
    </citation>
    <scope>NUCLEOTIDE SEQUENCE</scope>
</reference>
<dbReference type="AlphaFoldDB" id="A0A6J7II24"/>
<dbReference type="PANTHER" id="PTHR43648">
    <property type="entry name" value="ELECTRON TRANSFER FLAVOPROTEIN BETA SUBUNIT LYSINE METHYLTRANSFERASE"/>
    <property type="match status" value="1"/>
</dbReference>
<evidence type="ECO:0000256" key="1">
    <source>
        <dbReference type="ARBA" id="ARBA00022603"/>
    </source>
</evidence>
<dbReference type="GO" id="GO:0032259">
    <property type="term" value="P:methylation"/>
    <property type="evidence" value="ECO:0007669"/>
    <property type="project" value="UniProtKB-KW"/>
</dbReference>
<dbReference type="InterPro" id="IPR050078">
    <property type="entry name" value="Ribosomal_L11_MeTrfase_PrmA"/>
</dbReference>
<keyword evidence="2" id="KW-0808">Transferase</keyword>